<dbReference type="GO" id="GO:0016491">
    <property type="term" value="F:oxidoreductase activity"/>
    <property type="evidence" value="ECO:0007669"/>
    <property type="project" value="UniProtKB-KW"/>
</dbReference>
<gene>
    <name evidence="3" type="ORF">SAMN05421869_10572</name>
</gene>
<dbReference type="InterPro" id="IPR002347">
    <property type="entry name" value="SDR_fam"/>
</dbReference>
<reference evidence="3 4" key="1">
    <citation type="submission" date="2016-10" db="EMBL/GenBank/DDBJ databases">
        <authorList>
            <person name="de Groot N.N."/>
        </authorList>
    </citation>
    <scope>NUCLEOTIDE SEQUENCE [LARGE SCALE GENOMIC DNA]</scope>
    <source>
        <strain evidence="3 4">CGMCC 4.6533</strain>
    </source>
</reference>
<evidence type="ECO:0000313" key="4">
    <source>
        <dbReference type="Proteomes" id="UP000199202"/>
    </source>
</evidence>
<evidence type="ECO:0000256" key="2">
    <source>
        <dbReference type="ARBA" id="ARBA00023002"/>
    </source>
</evidence>
<dbReference type="Pfam" id="PF13561">
    <property type="entry name" value="adh_short_C2"/>
    <property type="match status" value="1"/>
</dbReference>
<keyword evidence="4" id="KW-1185">Reference proteome</keyword>
<dbReference type="AlphaFoldDB" id="A0A1G8JF49"/>
<organism evidence="3 4">
    <name type="scientific">Nonomuraea jiangxiensis</name>
    <dbReference type="NCBI Taxonomy" id="633440"/>
    <lineage>
        <taxon>Bacteria</taxon>
        <taxon>Bacillati</taxon>
        <taxon>Actinomycetota</taxon>
        <taxon>Actinomycetes</taxon>
        <taxon>Streptosporangiales</taxon>
        <taxon>Streptosporangiaceae</taxon>
        <taxon>Nonomuraea</taxon>
    </lineage>
</organism>
<proteinExistence type="inferred from homology"/>
<dbReference type="SUPFAM" id="SSF51735">
    <property type="entry name" value="NAD(P)-binding Rossmann-fold domains"/>
    <property type="match status" value="1"/>
</dbReference>
<dbReference type="PRINTS" id="PR00081">
    <property type="entry name" value="GDHRDH"/>
</dbReference>
<dbReference type="PANTHER" id="PTHR43639:SF1">
    <property type="entry name" value="SHORT-CHAIN DEHYDROGENASE_REDUCTASE FAMILY PROTEIN"/>
    <property type="match status" value="1"/>
</dbReference>
<dbReference type="InterPro" id="IPR036291">
    <property type="entry name" value="NAD(P)-bd_dom_sf"/>
</dbReference>
<dbReference type="Proteomes" id="UP000199202">
    <property type="component" value="Unassembled WGS sequence"/>
</dbReference>
<protein>
    <submittedName>
        <fullName evidence="3">3-oxoacyl-[acyl-carrier protein] reductase</fullName>
    </submittedName>
</protein>
<dbReference type="PANTHER" id="PTHR43639">
    <property type="entry name" value="OXIDOREDUCTASE, SHORT-CHAIN DEHYDROGENASE/REDUCTASE FAMILY (AFU_ORTHOLOGUE AFUA_5G02870)"/>
    <property type="match status" value="1"/>
</dbReference>
<dbReference type="EMBL" id="FNDJ01000005">
    <property type="protein sequence ID" value="SDI29868.1"/>
    <property type="molecule type" value="Genomic_DNA"/>
</dbReference>
<evidence type="ECO:0000256" key="1">
    <source>
        <dbReference type="ARBA" id="ARBA00006484"/>
    </source>
</evidence>
<keyword evidence="2" id="KW-0560">Oxidoreductase</keyword>
<evidence type="ECO:0000313" key="3">
    <source>
        <dbReference type="EMBL" id="SDI29868.1"/>
    </source>
</evidence>
<name>A0A1G8JF49_9ACTN</name>
<accession>A0A1G8JF49</accession>
<comment type="similarity">
    <text evidence="1">Belongs to the short-chain dehydrogenases/reductases (SDR) family.</text>
</comment>
<sequence>MDLGLNGRVALVTGASGDIGGAIATALAQEGALVAAAWHSNEEPARALVETIIRTGGKAAAVRIDQRDPESIQAAVLQVERELGDIAVLVANAVSWPARTPETWQTLADGFTANVAGTLTVIDAALPGMRAAGWGRVVLISSDVVDQPMPATAVYPATKGALETAALVLAAREAPYGILTNVVRPGFTLTERALTHPGFGQEVVDAEAARTPTRRICTPQDVASAVAYLGSAANGHVNGEVLSVAGGRHLTR</sequence>
<dbReference type="STRING" id="633440.SAMN05421869_10572"/>
<dbReference type="OrthoDB" id="286404at2"/>
<dbReference type="Gene3D" id="3.40.50.720">
    <property type="entry name" value="NAD(P)-binding Rossmann-like Domain"/>
    <property type="match status" value="1"/>
</dbReference>